<dbReference type="RefSeq" id="WP_134128549.1">
    <property type="nucleotide sequence ID" value="NZ_SODU01000001.1"/>
</dbReference>
<dbReference type="SMART" id="SM00530">
    <property type="entry name" value="HTH_XRE"/>
    <property type="match status" value="1"/>
</dbReference>
<dbReference type="Proteomes" id="UP000295060">
    <property type="component" value="Unassembled WGS sequence"/>
</dbReference>
<evidence type="ECO:0000313" key="3">
    <source>
        <dbReference type="Proteomes" id="UP000295060"/>
    </source>
</evidence>
<dbReference type="Pfam" id="PF13560">
    <property type="entry name" value="HTH_31"/>
    <property type="match status" value="1"/>
</dbReference>
<keyword evidence="3" id="KW-1185">Reference proteome</keyword>
<proteinExistence type="predicted"/>
<reference evidence="2 3" key="1">
    <citation type="submission" date="2019-03" db="EMBL/GenBank/DDBJ databases">
        <title>Genomic Encyclopedia of Type Strains, Phase III (KMG-III): the genomes of soil and plant-associated and newly described type strains.</title>
        <authorList>
            <person name="Whitman W."/>
        </authorList>
    </citation>
    <scope>NUCLEOTIDE SEQUENCE [LARGE SCALE GENOMIC DNA]</scope>
    <source>
        <strain evidence="2 3">VKMAc-2574</strain>
    </source>
</reference>
<dbReference type="CDD" id="cd00093">
    <property type="entry name" value="HTH_XRE"/>
    <property type="match status" value="1"/>
</dbReference>
<dbReference type="InterPro" id="IPR010982">
    <property type="entry name" value="Lambda_DNA-bd_dom_sf"/>
</dbReference>
<feature type="domain" description="HTH cro/C1-type" evidence="1">
    <location>
        <begin position="18"/>
        <end position="72"/>
    </location>
</feature>
<evidence type="ECO:0000313" key="2">
    <source>
        <dbReference type="EMBL" id="TDW95102.1"/>
    </source>
</evidence>
<comment type="caution">
    <text evidence="2">The sequence shown here is derived from an EMBL/GenBank/DDBJ whole genome shotgun (WGS) entry which is preliminary data.</text>
</comment>
<dbReference type="Gene3D" id="1.10.260.40">
    <property type="entry name" value="lambda repressor-like DNA-binding domains"/>
    <property type="match status" value="1"/>
</dbReference>
<protein>
    <submittedName>
        <fullName evidence="2">Helix-turn-helix protein</fullName>
    </submittedName>
</protein>
<dbReference type="InterPro" id="IPR043917">
    <property type="entry name" value="DUF5753"/>
</dbReference>
<dbReference type="EMBL" id="SODU01000001">
    <property type="protein sequence ID" value="TDW95102.1"/>
    <property type="molecule type" value="Genomic_DNA"/>
</dbReference>
<evidence type="ECO:0000259" key="1">
    <source>
        <dbReference type="PROSITE" id="PS50943"/>
    </source>
</evidence>
<organism evidence="2 3">
    <name type="scientific">Kribbella pratensis</name>
    <dbReference type="NCBI Taxonomy" id="2512112"/>
    <lineage>
        <taxon>Bacteria</taxon>
        <taxon>Bacillati</taxon>
        <taxon>Actinomycetota</taxon>
        <taxon>Actinomycetes</taxon>
        <taxon>Propionibacteriales</taxon>
        <taxon>Kribbellaceae</taxon>
        <taxon>Kribbella</taxon>
    </lineage>
</organism>
<dbReference type="InterPro" id="IPR001387">
    <property type="entry name" value="Cro/C1-type_HTH"/>
</dbReference>
<dbReference type="PROSITE" id="PS50943">
    <property type="entry name" value="HTH_CROC1"/>
    <property type="match status" value="1"/>
</dbReference>
<accession>A0ABY2FPM7</accession>
<dbReference type="Pfam" id="PF19054">
    <property type="entry name" value="DUF5753"/>
    <property type="match status" value="1"/>
</dbReference>
<dbReference type="SUPFAM" id="SSF47413">
    <property type="entry name" value="lambda repressor-like DNA-binding domains"/>
    <property type="match status" value="1"/>
</dbReference>
<sequence>MGSGSVVLVRLRTFAAELRTLRSEAGLTRELVQERTGVNQGTLWRIEKGQAKPHTGTLETLFDLYGVPEARRTELIELTRGAKHPGWLRQFTDVIPQGYAAYISFESEAKIAHNYESLYIPGLLQTEEYARAAVRDGLPMAAEEIERNVETRMERQVVLGRKREEREPLEFWAVVDEAALRREVGGPAVMRAQLGRLLEVSERPNITLQVLPFDRGAHPGMTGAFVRLNFGPVAPDVVYVESLAGDIFLETEAEIDRYSMVFDHLRAGALSPRDTSAFIATLIAQ</sequence>
<name>A0ABY2FPM7_9ACTN</name>
<gene>
    <name evidence="2" type="ORF">EV137_2435</name>
</gene>